<evidence type="ECO:0000313" key="24">
    <source>
        <dbReference type="EMBL" id="THZ09551.1"/>
    </source>
</evidence>
<keyword evidence="14" id="KW-0333">Golgi apparatus</keyword>
<evidence type="ECO:0000313" key="25">
    <source>
        <dbReference type="Proteomes" id="UP000308005"/>
    </source>
</evidence>
<dbReference type="AlphaFoldDB" id="A0A4V4KH32"/>
<comment type="similarity">
    <text evidence="4">Belongs to the peptidase S10 family.</text>
</comment>
<comment type="function">
    <text evidence="17">Protease with a carboxypeptidase B-like function involved in the C-terminal processing of the lysine and arginine residues from protein precursors. Promotes cell fusion and is involved in the programmed cell death.</text>
</comment>
<proteinExistence type="inferred from homology"/>
<dbReference type="PRINTS" id="PR00724">
    <property type="entry name" value="CRBOXYPTASEC"/>
</dbReference>
<dbReference type="GO" id="GO:0006508">
    <property type="term" value="P:proteolysis"/>
    <property type="evidence" value="ECO:0007669"/>
    <property type="project" value="UniProtKB-KW"/>
</dbReference>
<evidence type="ECO:0000256" key="7">
    <source>
        <dbReference type="ARBA" id="ARBA00022670"/>
    </source>
</evidence>
<keyword evidence="6 24" id="KW-0121">Carboxypeptidase</keyword>
<evidence type="ECO:0000256" key="17">
    <source>
        <dbReference type="ARBA" id="ARBA00037042"/>
    </source>
</evidence>
<dbReference type="InterPro" id="IPR036322">
    <property type="entry name" value="WD40_repeat_dom_sf"/>
</dbReference>
<feature type="compositionally biased region" description="Basic and acidic residues" evidence="23">
    <location>
        <begin position="662"/>
        <end position="677"/>
    </location>
</feature>
<evidence type="ECO:0000256" key="15">
    <source>
        <dbReference type="ARBA" id="ARBA00023136"/>
    </source>
</evidence>
<evidence type="ECO:0000256" key="21">
    <source>
        <dbReference type="ARBA" id="ARBA00042717"/>
    </source>
</evidence>
<keyword evidence="8" id="KW-0812">Transmembrane</keyword>
<dbReference type="InterPro" id="IPR018202">
    <property type="entry name" value="Ser_caboxypep_ser_AS"/>
</dbReference>
<evidence type="ECO:0000256" key="5">
    <source>
        <dbReference type="ARBA" id="ARBA00022574"/>
    </source>
</evidence>
<dbReference type="SUPFAM" id="SSF50978">
    <property type="entry name" value="WD40 repeat-like"/>
    <property type="match status" value="1"/>
</dbReference>
<evidence type="ECO:0000256" key="12">
    <source>
        <dbReference type="ARBA" id="ARBA00022801"/>
    </source>
</evidence>
<dbReference type="SUPFAM" id="SSF53474">
    <property type="entry name" value="alpha/beta-Hydrolases"/>
    <property type="match status" value="1"/>
</dbReference>
<name>A0A4V4KH32_AURPU</name>
<dbReference type="InterPro" id="IPR001563">
    <property type="entry name" value="Peptidase_S10"/>
</dbReference>
<comment type="caution">
    <text evidence="24">The sequence shown here is derived from an EMBL/GenBank/DDBJ whole genome shotgun (WGS) entry which is preliminary data.</text>
</comment>
<evidence type="ECO:0000256" key="8">
    <source>
        <dbReference type="ARBA" id="ARBA00022692"/>
    </source>
</evidence>
<keyword evidence="13" id="KW-1133">Transmembrane helix</keyword>
<dbReference type="PROSITE" id="PS50082">
    <property type="entry name" value="WD_REPEATS_2"/>
    <property type="match status" value="2"/>
</dbReference>
<keyword evidence="7" id="KW-0645">Protease</keyword>
<dbReference type="FunFam" id="2.130.10.10:FF:000190">
    <property type="entry name" value="Nuclear pore complex subunit"/>
    <property type="match status" value="1"/>
</dbReference>
<feature type="repeat" description="WD" evidence="22">
    <location>
        <begin position="877"/>
        <end position="920"/>
    </location>
</feature>
<evidence type="ECO:0000256" key="14">
    <source>
        <dbReference type="ARBA" id="ARBA00023034"/>
    </source>
</evidence>
<evidence type="ECO:0000256" key="22">
    <source>
        <dbReference type="PROSITE-ProRule" id="PRU00221"/>
    </source>
</evidence>
<accession>A0A4V4KH32</accession>
<reference evidence="24 25" key="1">
    <citation type="submission" date="2018-10" db="EMBL/GenBank/DDBJ databases">
        <title>Fifty Aureobasidium pullulans genomes reveal a recombining polyextremotolerant generalist.</title>
        <authorList>
            <person name="Gostincar C."/>
            <person name="Turk M."/>
            <person name="Zajc J."/>
            <person name="Gunde-Cimerman N."/>
        </authorList>
    </citation>
    <scope>NUCLEOTIDE SEQUENCE [LARGE SCALE GENOMIC DNA]</scope>
    <source>
        <strain evidence="24 25">EXF-3863</strain>
    </source>
</reference>
<dbReference type="GO" id="GO:0004185">
    <property type="term" value="F:serine-type carboxypeptidase activity"/>
    <property type="evidence" value="ECO:0007669"/>
    <property type="project" value="UniProtKB-EC"/>
</dbReference>
<dbReference type="PROSITE" id="PS00131">
    <property type="entry name" value="CARBOXYPEPT_SER_SER"/>
    <property type="match status" value="1"/>
</dbReference>
<dbReference type="PANTHER" id="PTHR10971">
    <property type="entry name" value="MRNA EXPORT FACTOR AND BUB3"/>
    <property type="match status" value="1"/>
</dbReference>
<keyword evidence="11" id="KW-0677">Repeat</keyword>
<evidence type="ECO:0000256" key="1">
    <source>
        <dbReference type="ARBA" id="ARBA00001003"/>
    </source>
</evidence>
<evidence type="ECO:0000256" key="16">
    <source>
        <dbReference type="ARBA" id="ARBA00023180"/>
    </source>
</evidence>
<feature type="region of interest" description="Disordered" evidence="23">
    <location>
        <begin position="582"/>
        <end position="683"/>
    </location>
</feature>
<comment type="catalytic activity">
    <reaction evidence="1">
        <text>Preferential release of a C-terminal arginine or lysine residue.</text>
        <dbReference type="EC" id="3.4.16.6"/>
    </reaction>
</comment>
<sequence>MHLFSTSPRRRSHPTWFGSLACGLLYYSSWMTSAVADKTAADYFVSSLPGAPEPLLKMHAGHVEITPEHHGNLFFWHYQNRHIANKQRTVLWLNGGPGCSSMDGAMMEVGPYRVKPDGNLAYNNGSWAEFANLLFVDQPVGTGFSYVDTDSYVHELEDASNQMVQFLEKFYVLFPEYSNDDLYIAGESYAGQYIPYLAEAILKRNAETKGKKWSLSGLLIGNGWISTVDQSLSYLPYAKKAGLIKDGSEGAKKVEAQHAKCIQDLSDGGKDHVDVPSCENILQQILQVSNQEHGKCVNMYDVRLDDTYPSCGMNWPPDLTAVKPYLRRKDVTDALHINAGKTSGWTECNGQVGHAFSARKAKPSIEILPALLEKVPILLFSGDKDLICNYMGTEELINRMEWNGGKGFETSPGVWAPRRDWTFEDEPAGIWQEARNLTYVVFYNASHMVPFDYPRRSRDMLDRFMKVDIDSVGGTPTDSRIDGEKGPLTSVGGHPNSTTAEEAEKEALQQATWKAYYKSGEVALVVVVIAVAAWGYFIWRQRRNAAGYRGLSHNPDMDGMGLNAEGFRRKQRRDLEAADFDEAELDELTSPHNPERERFDVGEDSDDDEDGKHSSHPPRARGPRDYQDEPTASSSRGPEDPQSQPPVLGHGLISSSPLQARRPSERPAREPTAHMRSADGNGDDLRFIGGLSRLKHPTPAQLQAASNHDWFARHVVLLKDEKRASRPRRIISSLDHSFHDKNMSGLFGGTTAAASNAATATQGSITNDIPINNPPEDSIQDLSWSPQSNHLSVASWDNKVRIYEINGEGQSAGKALIDLGAPALSTCWSKVCAPTTLFCVKAVTDQTQDGTKVFAAGANKQVSMLDLGSGSTTPQVVAAHDAPIKCVESITVNNSPMIVTGSWDKTIKYWDLRQQTPAASVQCKERVYAMDTRDQLLVVATADRWVEIFNLNQPSQPYKQIQSPLKWQTRTISCFADATGFAIGSIEGRCAIQYVEEKDASSNFSFKCHRQNAPNTRDQSNVYSVNSISFHPVHGTFSTAGSDGTFHFWDKDAKHRLKGYPEVGGSISCTDFSHDGNIFAYAVSYDWHQGYSGNNPQYPNKVMLHPVIGDECKPRPNSKKR</sequence>
<dbReference type="EMBL" id="QZBM01000925">
    <property type="protein sequence ID" value="THZ09551.1"/>
    <property type="molecule type" value="Genomic_DNA"/>
</dbReference>
<dbReference type="Proteomes" id="UP000308005">
    <property type="component" value="Unassembled WGS sequence"/>
</dbReference>
<dbReference type="Gene3D" id="2.130.10.10">
    <property type="entry name" value="YVTN repeat-like/Quinoprotein amine dehydrogenase"/>
    <property type="match status" value="1"/>
</dbReference>
<evidence type="ECO:0000256" key="10">
    <source>
        <dbReference type="ARBA" id="ARBA00022729"/>
    </source>
</evidence>
<keyword evidence="12" id="KW-0378">Hydrolase</keyword>
<evidence type="ECO:0000256" key="4">
    <source>
        <dbReference type="ARBA" id="ARBA00009431"/>
    </source>
</evidence>
<protein>
    <recommendedName>
        <fullName evidence="20">Pheromone-processing carboxypeptidase KEX1</fullName>
        <ecNumber evidence="18">3.4.16.6</ecNumber>
    </recommendedName>
    <alternativeName>
        <fullName evidence="21">Carboxypeptidase D</fullName>
    </alternativeName>
    <alternativeName>
        <fullName evidence="19">Pheromone-processing carboxypeptidase kex1</fullName>
    </alternativeName>
</protein>
<keyword evidence="10" id="KW-0732">Signal</keyword>
<evidence type="ECO:0000256" key="13">
    <source>
        <dbReference type="ARBA" id="ARBA00022989"/>
    </source>
</evidence>
<keyword evidence="5 22" id="KW-0853">WD repeat</keyword>
<dbReference type="FunFam" id="3.40.50.1820:FF:000121">
    <property type="entry name" value="Carboxypeptidase D"/>
    <property type="match status" value="1"/>
</dbReference>
<dbReference type="Pfam" id="PF00450">
    <property type="entry name" value="Peptidase_S10"/>
    <property type="match status" value="1"/>
</dbReference>
<comment type="subcellular location">
    <subcellularLocation>
        <location evidence="2">Golgi apparatus</location>
        <location evidence="2">trans-Golgi network membrane</location>
        <topology evidence="2">Single-pass type I membrane protein</topology>
    </subcellularLocation>
</comment>
<evidence type="ECO:0000256" key="3">
    <source>
        <dbReference type="ARBA" id="ARBA00007830"/>
    </source>
</evidence>
<dbReference type="InterPro" id="IPR015943">
    <property type="entry name" value="WD40/YVTN_repeat-like_dom_sf"/>
</dbReference>
<evidence type="ECO:0000256" key="19">
    <source>
        <dbReference type="ARBA" id="ARBA00040403"/>
    </source>
</evidence>
<evidence type="ECO:0000256" key="9">
    <source>
        <dbReference type="ARBA" id="ARBA00022703"/>
    </source>
</evidence>
<dbReference type="Pfam" id="PF00400">
    <property type="entry name" value="WD40"/>
    <property type="match status" value="3"/>
</dbReference>
<evidence type="ECO:0000256" key="18">
    <source>
        <dbReference type="ARBA" id="ARBA00038895"/>
    </source>
</evidence>
<dbReference type="InterPro" id="IPR001680">
    <property type="entry name" value="WD40_rpt"/>
</dbReference>
<organism evidence="24 25">
    <name type="scientific">Aureobasidium pullulans</name>
    <name type="common">Black yeast</name>
    <name type="synonym">Pullularia pullulans</name>
    <dbReference type="NCBI Taxonomy" id="5580"/>
    <lineage>
        <taxon>Eukaryota</taxon>
        <taxon>Fungi</taxon>
        <taxon>Dikarya</taxon>
        <taxon>Ascomycota</taxon>
        <taxon>Pezizomycotina</taxon>
        <taxon>Dothideomycetes</taxon>
        <taxon>Dothideomycetidae</taxon>
        <taxon>Dothideales</taxon>
        <taxon>Saccotheciaceae</taxon>
        <taxon>Aureobasidium</taxon>
    </lineage>
</organism>
<comment type="similarity">
    <text evidence="3">Belongs to the WD repeat rae1 family.</text>
</comment>
<gene>
    <name evidence="24" type="ORF">D6C91_09947</name>
</gene>
<dbReference type="InterPro" id="IPR029058">
    <property type="entry name" value="AB_hydrolase_fold"/>
</dbReference>
<dbReference type="SMART" id="SM00320">
    <property type="entry name" value="WD40"/>
    <property type="match status" value="3"/>
</dbReference>
<evidence type="ECO:0000256" key="23">
    <source>
        <dbReference type="SAM" id="MobiDB-lite"/>
    </source>
</evidence>
<keyword evidence="16" id="KW-0325">Glycoprotein</keyword>
<dbReference type="GO" id="GO:0005794">
    <property type="term" value="C:Golgi apparatus"/>
    <property type="evidence" value="ECO:0007669"/>
    <property type="project" value="UniProtKB-SubCell"/>
</dbReference>
<feature type="repeat" description="WD" evidence="22">
    <location>
        <begin position="1018"/>
        <end position="1050"/>
    </location>
</feature>
<feature type="region of interest" description="Disordered" evidence="23">
    <location>
        <begin position="475"/>
        <end position="501"/>
    </location>
</feature>
<dbReference type="EC" id="3.4.16.6" evidence="18"/>
<dbReference type="Gene3D" id="3.40.50.1820">
    <property type="entry name" value="alpha/beta hydrolase"/>
    <property type="match status" value="1"/>
</dbReference>
<dbReference type="GO" id="GO:0006915">
    <property type="term" value="P:apoptotic process"/>
    <property type="evidence" value="ECO:0007669"/>
    <property type="project" value="UniProtKB-KW"/>
</dbReference>
<keyword evidence="9" id="KW-0053">Apoptosis</keyword>
<evidence type="ECO:0000256" key="6">
    <source>
        <dbReference type="ARBA" id="ARBA00022645"/>
    </source>
</evidence>
<evidence type="ECO:0000256" key="20">
    <source>
        <dbReference type="ARBA" id="ARBA00040628"/>
    </source>
</evidence>
<keyword evidence="15" id="KW-0472">Membrane</keyword>
<evidence type="ECO:0000256" key="11">
    <source>
        <dbReference type="ARBA" id="ARBA00022737"/>
    </source>
</evidence>
<evidence type="ECO:0000256" key="2">
    <source>
        <dbReference type="ARBA" id="ARBA00004393"/>
    </source>
</evidence>